<dbReference type="Proteomes" id="UP001632038">
    <property type="component" value="Unassembled WGS sequence"/>
</dbReference>
<dbReference type="AlphaFoldDB" id="A0ABD3CTE7"/>
<name>A0ABD3CTE7_9LAMI</name>
<evidence type="ECO:0000313" key="1">
    <source>
        <dbReference type="EMBL" id="KAL3633270.1"/>
    </source>
</evidence>
<keyword evidence="2" id="KW-1185">Reference proteome</keyword>
<comment type="caution">
    <text evidence="1">The sequence shown here is derived from an EMBL/GenBank/DDBJ whole genome shotgun (WGS) entry which is preliminary data.</text>
</comment>
<gene>
    <name evidence="1" type="ORF">CASFOL_022797</name>
</gene>
<reference evidence="2" key="1">
    <citation type="journal article" date="2024" name="IScience">
        <title>Strigolactones Initiate the Formation of Haustorium-like Structures in Castilleja.</title>
        <authorList>
            <person name="Buerger M."/>
            <person name="Peterson D."/>
            <person name="Chory J."/>
        </authorList>
    </citation>
    <scope>NUCLEOTIDE SEQUENCE [LARGE SCALE GENOMIC DNA]</scope>
</reference>
<proteinExistence type="predicted"/>
<protein>
    <submittedName>
        <fullName evidence="1">Uncharacterized protein</fullName>
    </submittedName>
</protein>
<organism evidence="1 2">
    <name type="scientific">Castilleja foliolosa</name>
    <dbReference type="NCBI Taxonomy" id="1961234"/>
    <lineage>
        <taxon>Eukaryota</taxon>
        <taxon>Viridiplantae</taxon>
        <taxon>Streptophyta</taxon>
        <taxon>Embryophyta</taxon>
        <taxon>Tracheophyta</taxon>
        <taxon>Spermatophyta</taxon>
        <taxon>Magnoliopsida</taxon>
        <taxon>eudicotyledons</taxon>
        <taxon>Gunneridae</taxon>
        <taxon>Pentapetalae</taxon>
        <taxon>asterids</taxon>
        <taxon>lamiids</taxon>
        <taxon>Lamiales</taxon>
        <taxon>Orobanchaceae</taxon>
        <taxon>Pedicularideae</taxon>
        <taxon>Castillejinae</taxon>
        <taxon>Castilleja</taxon>
    </lineage>
</organism>
<sequence length="149" mass="15931">MASADNTVNNNNMEIQVYQHPQVGEIAAAAANPTNAADSTPTNAADSSTTIFDNNKADSTVLVGNGCGPISELLKVKDLASYWTSRRTYQHNSVKGLEAKCSSIFRESCFGAYLKYPKDPGSKCGNAFDAFPTSDQGRCWGGRALVPCR</sequence>
<evidence type="ECO:0000313" key="2">
    <source>
        <dbReference type="Proteomes" id="UP001632038"/>
    </source>
</evidence>
<dbReference type="EMBL" id="JAVIJP010000030">
    <property type="protein sequence ID" value="KAL3633270.1"/>
    <property type="molecule type" value="Genomic_DNA"/>
</dbReference>
<accession>A0ABD3CTE7</accession>